<dbReference type="EMBL" id="JAPHNI010001189">
    <property type="protein sequence ID" value="KAJ8106375.1"/>
    <property type="molecule type" value="Genomic_DNA"/>
</dbReference>
<evidence type="ECO:0000313" key="1">
    <source>
        <dbReference type="EMBL" id="KAJ8106375.1"/>
    </source>
</evidence>
<organism evidence="1 2">
    <name type="scientific">Boeremia exigua</name>
    <dbReference type="NCBI Taxonomy" id="749465"/>
    <lineage>
        <taxon>Eukaryota</taxon>
        <taxon>Fungi</taxon>
        <taxon>Dikarya</taxon>
        <taxon>Ascomycota</taxon>
        <taxon>Pezizomycotina</taxon>
        <taxon>Dothideomycetes</taxon>
        <taxon>Pleosporomycetidae</taxon>
        <taxon>Pleosporales</taxon>
        <taxon>Pleosporineae</taxon>
        <taxon>Didymellaceae</taxon>
        <taxon>Boeremia</taxon>
    </lineage>
</organism>
<reference evidence="1" key="1">
    <citation type="submission" date="2022-11" db="EMBL/GenBank/DDBJ databases">
        <title>Genome Sequence of Boeremia exigua.</title>
        <authorList>
            <person name="Buettner E."/>
        </authorList>
    </citation>
    <scope>NUCLEOTIDE SEQUENCE</scope>
    <source>
        <strain evidence="1">CU02</strain>
    </source>
</reference>
<evidence type="ECO:0000313" key="2">
    <source>
        <dbReference type="Proteomes" id="UP001153331"/>
    </source>
</evidence>
<gene>
    <name evidence="1" type="ORF">OPT61_g9579</name>
</gene>
<accession>A0ACC2HTL9</accession>
<dbReference type="Proteomes" id="UP001153331">
    <property type="component" value="Unassembled WGS sequence"/>
</dbReference>
<proteinExistence type="predicted"/>
<protein>
    <submittedName>
        <fullName evidence="1">Uncharacterized protein</fullName>
    </submittedName>
</protein>
<keyword evidence="2" id="KW-1185">Reference proteome</keyword>
<comment type="caution">
    <text evidence="1">The sequence shown here is derived from an EMBL/GenBank/DDBJ whole genome shotgun (WGS) entry which is preliminary data.</text>
</comment>
<name>A0ACC2HTL9_9PLEO</name>
<sequence length="111" mass="12033">MFYEGTLQSGIGQAIQQQKLVACFIRDDGAASKQWEDEWLRSGWLSSLLEQKAVLLRLESGSTEAGFLAAFSAAWERSWSGGVCQRCKEGPGSGAYSWFSTSASSNITGRG</sequence>